<protein>
    <submittedName>
        <fullName evidence="4">Hsp20/alpha crystallin family protein</fullName>
    </submittedName>
</protein>
<gene>
    <name evidence="4" type="ORF">HP555_10790</name>
</gene>
<dbReference type="KEGG" id="dog:HP555_10790"/>
<keyword evidence="5" id="KW-1185">Reference proteome</keyword>
<dbReference type="AlphaFoldDB" id="A0A7T5VE82"/>
<accession>A0A7T5VE82</accession>
<dbReference type="Pfam" id="PF00011">
    <property type="entry name" value="HSP20"/>
    <property type="match status" value="1"/>
</dbReference>
<evidence type="ECO:0000313" key="4">
    <source>
        <dbReference type="EMBL" id="QQG66315.1"/>
    </source>
</evidence>
<sequence>MSEREIIARGEQSGERVDQLPAVVPAVDIFENENEILLHVDLPGVQKDDISINIDNGKLALSAARYLPTAGAQAWREIADVQFRRTFAVPQSVDLNNVRAELKNGVLSLHLRKSEAAGPRQIEITTS</sequence>
<dbReference type="InterPro" id="IPR008978">
    <property type="entry name" value="HSP20-like_chaperone"/>
</dbReference>
<dbReference type="CDD" id="cd06464">
    <property type="entry name" value="ACD_sHsps-like"/>
    <property type="match status" value="1"/>
</dbReference>
<dbReference type="InterPro" id="IPR031107">
    <property type="entry name" value="Small_HSP"/>
</dbReference>
<dbReference type="RefSeq" id="WP_199262362.1">
    <property type="nucleotide sequence ID" value="NZ_CP054140.1"/>
</dbReference>
<reference evidence="4 5" key="1">
    <citation type="submission" date="2020-05" db="EMBL/GenBank/DDBJ databases">
        <title>Complete genome of Desulfobulbus oligotrophicus.</title>
        <authorList>
            <person name="Podar M."/>
        </authorList>
    </citation>
    <scope>NUCLEOTIDE SEQUENCE [LARGE SCALE GENOMIC DNA]</scope>
    <source>
        <strain evidence="4 5">Prop6</strain>
    </source>
</reference>
<feature type="domain" description="SHSP" evidence="3">
    <location>
        <begin position="18"/>
        <end position="127"/>
    </location>
</feature>
<dbReference type="PANTHER" id="PTHR11527">
    <property type="entry name" value="HEAT-SHOCK PROTEIN 20 FAMILY MEMBER"/>
    <property type="match status" value="1"/>
</dbReference>
<dbReference type="InterPro" id="IPR002068">
    <property type="entry name" value="A-crystallin/Hsp20_dom"/>
</dbReference>
<evidence type="ECO:0000259" key="3">
    <source>
        <dbReference type="PROSITE" id="PS01031"/>
    </source>
</evidence>
<dbReference type="Proteomes" id="UP000596092">
    <property type="component" value="Chromosome"/>
</dbReference>
<name>A0A7T5VE82_9BACT</name>
<evidence type="ECO:0000256" key="2">
    <source>
        <dbReference type="RuleBase" id="RU003616"/>
    </source>
</evidence>
<evidence type="ECO:0000313" key="5">
    <source>
        <dbReference type="Proteomes" id="UP000596092"/>
    </source>
</evidence>
<organism evidence="4 5">
    <name type="scientific">Desulfobulbus oligotrophicus</name>
    <dbReference type="NCBI Taxonomy" id="1909699"/>
    <lineage>
        <taxon>Bacteria</taxon>
        <taxon>Pseudomonadati</taxon>
        <taxon>Thermodesulfobacteriota</taxon>
        <taxon>Desulfobulbia</taxon>
        <taxon>Desulfobulbales</taxon>
        <taxon>Desulfobulbaceae</taxon>
        <taxon>Desulfobulbus</taxon>
    </lineage>
</organism>
<dbReference type="Gene3D" id="2.60.40.790">
    <property type="match status" value="1"/>
</dbReference>
<comment type="similarity">
    <text evidence="1 2">Belongs to the small heat shock protein (HSP20) family.</text>
</comment>
<proteinExistence type="inferred from homology"/>
<dbReference type="EMBL" id="CP054140">
    <property type="protein sequence ID" value="QQG66315.1"/>
    <property type="molecule type" value="Genomic_DNA"/>
</dbReference>
<dbReference type="PROSITE" id="PS01031">
    <property type="entry name" value="SHSP"/>
    <property type="match status" value="1"/>
</dbReference>
<dbReference type="SUPFAM" id="SSF49764">
    <property type="entry name" value="HSP20-like chaperones"/>
    <property type="match status" value="1"/>
</dbReference>
<evidence type="ECO:0000256" key="1">
    <source>
        <dbReference type="PROSITE-ProRule" id="PRU00285"/>
    </source>
</evidence>